<sequence>GGWWMVVMETLDDEWKPCDEFLNLEPSCKDAVREAVRQFHELGFVHGDLRDTNVFVRSENSHWGCQLIDYDWAGREGEVVYPVGVYSTSLVWRPELHMGGQLITSGHDSQTVE</sequence>
<keyword evidence="2" id="KW-1185">Reference proteome</keyword>
<feature type="non-terminal residue" evidence="1">
    <location>
        <position position="113"/>
    </location>
</feature>
<organism evidence="1 2">
    <name type="scientific">Rhodocollybia butyracea</name>
    <dbReference type="NCBI Taxonomy" id="206335"/>
    <lineage>
        <taxon>Eukaryota</taxon>
        <taxon>Fungi</taxon>
        <taxon>Dikarya</taxon>
        <taxon>Basidiomycota</taxon>
        <taxon>Agaricomycotina</taxon>
        <taxon>Agaricomycetes</taxon>
        <taxon>Agaricomycetidae</taxon>
        <taxon>Agaricales</taxon>
        <taxon>Marasmiineae</taxon>
        <taxon>Omphalotaceae</taxon>
        <taxon>Rhodocollybia</taxon>
    </lineage>
</organism>
<dbReference type="AlphaFoldDB" id="A0A9P5U137"/>
<dbReference type="Gene3D" id="1.10.510.10">
    <property type="entry name" value="Transferase(Phosphotransferase) domain 1"/>
    <property type="match status" value="1"/>
</dbReference>
<proteinExistence type="predicted"/>
<name>A0A9P5U137_9AGAR</name>
<dbReference type="OrthoDB" id="3261131at2759"/>
<feature type="non-terminal residue" evidence="1">
    <location>
        <position position="1"/>
    </location>
</feature>
<dbReference type="InterPro" id="IPR011009">
    <property type="entry name" value="Kinase-like_dom_sf"/>
</dbReference>
<dbReference type="EMBL" id="JADNRY010000185">
    <property type="protein sequence ID" value="KAF9061969.1"/>
    <property type="molecule type" value="Genomic_DNA"/>
</dbReference>
<evidence type="ECO:0000313" key="2">
    <source>
        <dbReference type="Proteomes" id="UP000772434"/>
    </source>
</evidence>
<dbReference type="Pfam" id="PF06293">
    <property type="entry name" value="Kdo"/>
    <property type="match status" value="1"/>
</dbReference>
<evidence type="ECO:0000313" key="1">
    <source>
        <dbReference type="EMBL" id="KAF9061969.1"/>
    </source>
</evidence>
<accession>A0A9P5U137</accession>
<gene>
    <name evidence="1" type="ORF">BDP27DRAFT_1166915</name>
</gene>
<dbReference type="Proteomes" id="UP000772434">
    <property type="component" value="Unassembled WGS sequence"/>
</dbReference>
<reference evidence="1" key="1">
    <citation type="submission" date="2020-11" db="EMBL/GenBank/DDBJ databases">
        <authorList>
            <consortium name="DOE Joint Genome Institute"/>
            <person name="Ahrendt S."/>
            <person name="Riley R."/>
            <person name="Andreopoulos W."/>
            <person name="Labutti K."/>
            <person name="Pangilinan J."/>
            <person name="Ruiz-Duenas F.J."/>
            <person name="Barrasa J.M."/>
            <person name="Sanchez-Garcia M."/>
            <person name="Camarero S."/>
            <person name="Miyauchi S."/>
            <person name="Serrano A."/>
            <person name="Linde D."/>
            <person name="Babiker R."/>
            <person name="Drula E."/>
            <person name="Ayuso-Fernandez I."/>
            <person name="Pacheco R."/>
            <person name="Padilla G."/>
            <person name="Ferreira P."/>
            <person name="Barriuso J."/>
            <person name="Kellner H."/>
            <person name="Castanera R."/>
            <person name="Alfaro M."/>
            <person name="Ramirez L."/>
            <person name="Pisabarro A.G."/>
            <person name="Kuo A."/>
            <person name="Tritt A."/>
            <person name="Lipzen A."/>
            <person name="He G."/>
            <person name="Yan M."/>
            <person name="Ng V."/>
            <person name="Cullen D."/>
            <person name="Martin F."/>
            <person name="Rosso M.-N."/>
            <person name="Henrissat B."/>
            <person name="Hibbett D."/>
            <person name="Martinez A.T."/>
            <person name="Grigoriev I.V."/>
        </authorList>
    </citation>
    <scope>NUCLEOTIDE SEQUENCE</scope>
    <source>
        <strain evidence="1">AH 40177</strain>
    </source>
</reference>
<protein>
    <submittedName>
        <fullName evidence="1">Uncharacterized protein</fullName>
    </submittedName>
</protein>
<comment type="caution">
    <text evidence="1">The sequence shown here is derived from an EMBL/GenBank/DDBJ whole genome shotgun (WGS) entry which is preliminary data.</text>
</comment>
<dbReference type="SUPFAM" id="SSF56112">
    <property type="entry name" value="Protein kinase-like (PK-like)"/>
    <property type="match status" value="1"/>
</dbReference>